<comment type="similarity">
    <text evidence="2">Belongs to the ferric reductase (FRE) family.</text>
</comment>
<evidence type="ECO:0000256" key="8">
    <source>
        <dbReference type="ARBA" id="ARBA00023065"/>
    </source>
</evidence>
<evidence type="ECO:0000256" key="1">
    <source>
        <dbReference type="ARBA" id="ARBA00004141"/>
    </source>
</evidence>
<evidence type="ECO:0000256" key="7">
    <source>
        <dbReference type="ARBA" id="ARBA00023002"/>
    </source>
</evidence>
<dbReference type="GO" id="GO:0006879">
    <property type="term" value="P:intracellular iron ion homeostasis"/>
    <property type="evidence" value="ECO:0007669"/>
    <property type="project" value="TreeGrafter"/>
</dbReference>
<feature type="compositionally biased region" description="Basic and acidic residues" evidence="10">
    <location>
        <begin position="1515"/>
        <end position="1543"/>
    </location>
</feature>
<evidence type="ECO:0000256" key="4">
    <source>
        <dbReference type="ARBA" id="ARBA00022692"/>
    </source>
</evidence>
<evidence type="ECO:0000256" key="6">
    <source>
        <dbReference type="ARBA" id="ARBA00022989"/>
    </source>
</evidence>
<dbReference type="GO" id="GO:0015677">
    <property type="term" value="P:copper ion import"/>
    <property type="evidence" value="ECO:0007669"/>
    <property type="project" value="TreeGrafter"/>
</dbReference>
<dbReference type="InterPro" id="IPR029225">
    <property type="entry name" value="Nse4_Nse3-bd"/>
</dbReference>
<dbReference type="InterPro" id="IPR039261">
    <property type="entry name" value="FNR_nucleotide-bd"/>
</dbReference>
<evidence type="ECO:0000256" key="2">
    <source>
        <dbReference type="ARBA" id="ARBA00006278"/>
    </source>
</evidence>
<keyword evidence="7" id="KW-0560">Oxidoreductase</keyword>
<feature type="transmembrane region" description="Helical" evidence="11">
    <location>
        <begin position="215"/>
        <end position="236"/>
    </location>
</feature>
<feature type="region of interest" description="Disordered" evidence="10">
    <location>
        <begin position="1344"/>
        <end position="1366"/>
    </location>
</feature>
<dbReference type="PaxDb" id="5507-FOXG_03329P0"/>
<dbReference type="InterPro" id="IPR017927">
    <property type="entry name" value="FAD-bd_FR_type"/>
</dbReference>
<dbReference type="SUPFAM" id="SSF52343">
    <property type="entry name" value="Ferredoxin reductase-like, C-terminal NADP-linked domain"/>
    <property type="match status" value="1"/>
</dbReference>
<dbReference type="PROSITE" id="PS51384">
    <property type="entry name" value="FAD_FR"/>
    <property type="match status" value="1"/>
</dbReference>
<dbReference type="InterPro" id="IPR013130">
    <property type="entry name" value="Fe3_Rdtase_TM_dom"/>
</dbReference>
<feature type="region of interest" description="Disordered" evidence="10">
    <location>
        <begin position="1298"/>
        <end position="1318"/>
    </location>
</feature>
<feature type="compositionally biased region" description="Basic and acidic residues" evidence="10">
    <location>
        <begin position="1772"/>
        <end position="1807"/>
    </location>
</feature>
<feature type="transmembrane region" description="Helical" evidence="11">
    <location>
        <begin position="248"/>
        <end position="270"/>
    </location>
</feature>
<dbReference type="STRING" id="660025.F9FZF1"/>
<evidence type="ECO:0000256" key="10">
    <source>
        <dbReference type="SAM" id="MobiDB-lite"/>
    </source>
</evidence>
<evidence type="ECO:0000259" key="12">
    <source>
        <dbReference type="PROSITE" id="PS51384"/>
    </source>
</evidence>
<dbReference type="PANTHER" id="PTHR32361">
    <property type="entry name" value="FERRIC/CUPRIC REDUCTASE TRANSMEMBRANE COMPONENT"/>
    <property type="match status" value="1"/>
</dbReference>
<dbReference type="Pfam" id="PF08743">
    <property type="entry name" value="Nse4_C"/>
    <property type="match status" value="1"/>
</dbReference>
<feature type="compositionally biased region" description="Polar residues" evidence="10">
    <location>
        <begin position="1861"/>
        <end position="1870"/>
    </location>
</feature>
<feature type="transmembrane region" description="Helical" evidence="11">
    <location>
        <begin position="55"/>
        <end position="77"/>
    </location>
</feature>
<dbReference type="CDD" id="cd06186">
    <property type="entry name" value="NOX_Duox_like_FAD_NADP"/>
    <property type="match status" value="1"/>
</dbReference>
<feature type="transmembrane region" description="Helical" evidence="11">
    <location>
        <begin position="282"/>
        <end position="301"/>
    </location>
</feature>
<feature type="compositionally biased region" description="Polar residues" evidence="10">
    <location>
        <begin position="1424"/>
        <end position="1437"/>
    </location>
</feature>
<dbReference type="InterPro" id="IPR013112">
    <property type="entry name" value="FAD-bd_8"/>
</dbReference>
<feature type="compositionally biased region" description="Polar residues" evidence="10">
    <location>
        <begin position="1755"/>
        <end position="1771"/>
    </location>
</feature>
<dbReference type="EMBL" id="AFQF01002929">
    <property type="protein sequence ID" value="EGU77761.1"/>
    <property type="molecule type" value="Genomic_DNA"/>
</dbReference>
<protein>
    <recommendedName>
        <fullName evidence="12">FAD-binding FR-type domain-containing protein</fullName>
    </recommendedName>
</protein>
<accession>F9FZF1</accession>
<keyword evidence="4 11" id="KW-0812">Transmembrane</keyword>
<feature type="region of interest" description="Disordered" evidence="10">
    <location>
        <begin position="1393"/>
        <end position="1449"/>
    </location>
</feature>
<keyword evidence="3" id="KW-0813">Transport</keyword>
<keyword evidence="6 11" id="KW-1133">Transmembrane helix</keyword>
<feature type="region of interest" description="Disordered" evidence="10">
    <location>
        <begin position="898"/>
        <end position="931"/>
    </location>
</feature>
<gene>
    <name evidence="13" type="ORF">FOXB_11783</name>
</gene>
<feature type="region of interest" description="Disordered" evidence="10">
    <location>
        <begin position="1492"/>
        <end position="1543"/>
    </location>
</feature>
<evidence type="ECO:0000256" key="5">
    <source>
        <dbReference type="ARBA" id="ARBA00022982"/>
    </source>
</evidence>
<keyword evidence="8" id="KW-0406">Ion transport</keyword>
<feature type="transmembrane region" description="Helical" evidence="11">
    <location>
        <begin position="140"/>
        <end position="161"/>
    </location>
</feature>
<feature type="transmembrane region" description="Helical" evidence="11">
    <location>
        <begin position="181"/>
        <end position="203"/>
    </location>
</feature>
<reference evidence="13" key="1">
    <citation type="journal article" date="2012" name="Mol. Plant Microbe Interact.">
        <title>A highly conserved effector in Fusarium oxysporum is required for full virulence on Arabidopsis.</title>
        <authorList>
            <person name="Thatcher L.F."/>
            <person name="Gardiner D.M."/>
            <person name="Kazan K."/>
            <person name="Manners J."/>
        </authorList>
    </citation>
    <scope>NUCLEOTIDE SEQUENCE [LARGE SCALE GENOMIC DNA]</scope>
    <source>
        <strain evidence="13">Fo5176</strain>
    </source>
</reference>
<comment type="subcellular location">
    <subcellularLocation>
        <location evidence="1">Membrane</location>
        <topology evidence="1">Multi-pass membrane protein</topology>
    </subcellularLocation>
</comment>
<dbReference type="GO" id="GO:0006826">
    <property type="term" value="P:iron ion transport"/>
    <property type="evidence" value="ECO:0007669"/>
    <property type="project" value="TreeGrafter"/>
</dbReference>
<feature type="region of interest" description="Disordered" evidence="10">
    <location>
        <begin position="715"/>
        <end position="801"/>
    </location>
</feature>
<feature type="compositionally biased region" description="Basic and acidic residues" evidence="10">
    <location>
        <begin position="1438"/>
        <end position="1449"/>
    </location>
</feature>
<dbReference type="Pfam" id="PF08022">
    <property type="entry name" value="FAD_binding_8"/>
    <property type="match status" value="1"/>
</dbReference>
<evidence type="ECO:0000256" key="9">
    <source>
        <dbReference type="ARBA" id="ARBA00023136"/>
    </source>
</evidence>
<dbReference type="InterPro" id="IPR013121">
    <property type="entry name" value="Fe_red_NAD-bd_6"/>
</dbReference>
<keyword evidence="5" id="KW-0249">Electron transport</keyword>
<sequence>MDFTRRRIADISSYIPTSTLKSRGEAVPADAEATPNYHSNLDGVNQPMNLLFKDALWWTLGIMALVVLSIRIIEILWMRLRQVSAMNVSGSKQAYWRISQWSWMPNVKKNLIYAPLWNKRHNREFKLSSAISMGTLPSRLHFIILFIYLGSNFAYMFVLNWHNENKLAFCAELRGRSGTLALVNMVPLIIFAGRNNLLIGLLKISFDTYNLLHRWMGRIVVLESIIHTIAWLIVAVDDLGWGGVGHKLSHGLFEGSGAVGTVAMTFLLLLSVSPLRHAFYETFLNVHIVLAFVAFVATWIHCASSALKGGLPQLPWIMAIMAIWFADRLARMLRIVFVNWSSKGWTDAVCEAMPGNVTRVTLHLPRYVDIEPGTHAYLRFWGLCAWESHPFSICWVNHVRDNSLPIAEKDPLHAVDRSTMTTTVSFLIGAQTGFTKKLFDRASRCPRGLRIKAAMEGPYAGHNSLDSYGHAVLFAGSTGITHQISYIRHLLEGYNQGTTAARRITLVWIIREYESLEWVRPYMDTILRIPNRKDILRIQIFVTRPQNPRDIVSASATVRMFPGRPNVPLILAREVQEQMGAMCVTVCGPGALADDVRGAARAVQGSTVVDFVEESFTWTWEHHVLITIPGPLIDEAQANLAHVISTQLRFRCQIQRCGELSCSLLPRPCLPHQRLLSGQVGFKVHFLNGCKSIAGLDSKFNTYICTTCLIARMPTRTHDSPSHSRSPSPPSRATPAHRNLAVRERDSSRSASGSKRKRADTRNGEPASHRRRTVEPTAGSEDDDDDDDIYDPDQPLEERRRVQQGFRDLLRDVTENTEEYLQGDSRGLHEAILRADELSKKVRQTTEATIDSRLLVSTTDLSYRKTLRLTQGSLSQGIDVDEFVSKCITYMRHGRGIMDDDAPELSSTQRQRRRTTRGDEDGEEDIGDEGDMMNWPHLGRFASLPYIRRPALPGFLLGPLSVEKKARKIAKRSAPFRPNNLTETRPEVLNVEDLAKKENDLTAICGKILHQLQTLQANIQETVADLIDENMDDEEQTRIMHQHGLRSTGGIDLMRFVVNPKSFGQTIENMFYVSFLVRDGRVKIDFDEFDLPALDRDVEAEEGEPTRHGAAKHQAILSMDMETWQDIIDTFDLKEPMIAHRKEVTTSGPVMKKGSIGGDEPLCKTACARQKAVKMSVTNPFIEFEKDLDVRIAETGVKWNHKKDNLASSLDRFYEKECLKEPSKFPKMALNVMQALKKTAHSSLDDLLEWVYATQRSQDDESKRQIKDLVQCIDDYYQSQKSRIESERRLTEQRLLVMEKSRPPNPASSPEQKKPIQKRVTSALNRVGSAGKAFERAKATERIIRSQQANGQPRPSRHPRHRHRRENAIRTEKTLNRLNENAAISRKTSLYKRSQNYGSPKGLAHRTSMTAPRLPTAIRPQKRYTASSLSQEFNASELQRDEPDDVPDKIYAKPSLEQELVAAQGHRHPRIDKKLLIDDAFVLGQQLNEEFSTISSPADAEDSDGGDTEVEEMAEEGKEQQKRVGDTPLREAEDETKEHDELSDKLEIKNGGVEHQTAHLQEKPQSGPDGTIMLSPKMAIKLWKILLENNERVDFAISKCENLEKCDINESSMKELIDIWVPAIKDHHCKFKKIKSFFADIARHVLDMDLPPNAAQTSEASNSMSGYSETSAGMESSQCLSTAPSSGSRDSFLSNKDHDGDDLEVNASSEPKRPVFPDSESAASLRPRCSRELSAWQQKIKKNRESVSRGPYLSPPSSAGTQYYTTPQSSPRDGDSPKKWWISPKEENTPQKDSDDEKEVVSEDEKGNSPARDMSSNGTGESSDIPEASQEANTPAPGNSDGGDDPDPDPTKGTTVDNESSHPLAQSSTKDSGIFQSLKLGLRVLRMLVVLFIANQAWAWCLVMKFVCQLLSWSYHRFIRRRNVDNDGKALKFPNPPSVYLWASGVHRGRVSQMSLEVQP</sequence>
<dbReference type="GO" id="GO:0000293">
    <property type="term" value="F:ferric-chelate reductase activity"/>
    <property type="evidence" value="ECO:0007669"/>
    <property type="project" value="UniProtKB-ARBA"/>
</dbReference>
<keyword evidence="9 11" id="KW-0472">Membrane</keyword>
<feature type="compositionally biased region" description="Acidic residues" evidence="10">
    <location>
        <begin position="1499"/>
        <end position="1514"/>
    </location>
</feature>
<proteinExistence type="inferred from homology"/>
<feature type="compositionally biased region" description="Acidic residues" evidence="10">
    <location>
        <begin position="780"/>
        <end position="795"/>
    </location>
</feature>
<dbReference type="Pfam" id="PF15412">
    <property type="entry name" value="Nse4-Nse3_bdg"/>
    <property type="match status" value="1"/>
</dbReference>
<dbReference type="Gene3D" id="3.40.50.80">
    <property type="entry name" value="Nucleotide-binding domain of ferredoxin-NADP reductase (FNR) module"/>
    <property type="match status" value="1"/>
</dbReference>
<dbReference type="Pfam" id="PF01794">
    <property type="entry name" value="Ferric_reduct"/>
    <property type="match status" value="1"/>
</dbReference>
<feature type="compositionally biased region" description="Acidic residues" evidence="10">
    <location>
        <begin position="920"/>
        <end position="931"/>
    </location>
</feature>
<feature type="domain" description="FAD-binding FR-type" evidence="12">
    <location>
        <begin position="322"/>
        <end position="465"/>
    </location>
</feature>
<dbReference type="SFLD" id="SFLDS00052">
    <property type="entry name" value="Ferric_Reductase_Domain"/>
    <property type="match status" value="1"/>
</dbReference>
<dbReference type="PANTHER" id="PTHR32361:SF12">
    <property type="entry name" value="PUTATIVE (AFU_ORTHOLOGUE AFUA_1G14340)-RELATED"/>
    <property type="match status" value="1"/>
</dbReference>
<feature type="compositionally biased region" description="Basic residues" evidence="10">
    <location>
        <begin position="1355"/>
        <end position="1365"/>
    </location>
</feature>
<feature type="compositionally biased region" description="Polar residues" evidence="10">
    <location>
        <begin position="1655"/>
        <end position="1694"/>
    </location>
</feature>
<dbReference type="OrthoDB" id="4494341at2759"/>
<comment type="caution">
    <text evidence="13">The sequence shown here is derived from an EMBL/GenBank/DDBJ whole genome shotgun (WGS) entry which is preliminary data.</text>
</comment>
<dbReference type="GO" id="GO:0005886">
    <property type="term" value="C:plasma membrane"/>
    <property type="evidence" value="ECO:0007669"/>
    <property type="project" value="TreeGrafter"/>
</dbReference>
<evidence type="ECO:0000256" key="11">
    <source>
        <dbReference type="SAM" id="Phobius"/>
    </source>
</evidence>
<evidence type="ECO:0000313" key="13">
    <source>
        <dbReference type="EMBL" id="EGU77761.1"/>
    </source>
</evidence>
<organism evidence="13">
    <name type="scientific">Fusarium oxysporum (strain Fo5176)</name>
    <name type="common">Fusarium vascular wilt</name>
    <dbReference type="NCBI Taxonomy" id="660025"/>
    <lineage>
        <taxon>Eukaryota</taxon>
        <taxon>Fungi</taxon>
        <taxon>Dikarya</taxon>
        <taxon>Ascomycota</taxon>
        <taxon>Pezizomycotina</taxon>
        <taxon>Sordariomycetes</taxon>
        <taxon>Hypocreomycetidae</taxon>
        <taxon>Hypocreales</taxon>
        <taxon>Nectriaceae</taxon>
        <taxon>Fusarium</taxon>
        <taxon>Fusarium oxysporum species complex</taxon>
    </lineage>
</organism>
<dbReference type="InterPro" id="IPR051410">
    <property type="entry name" value="Ferric/Cupric_Reductase"/>
</dbReference>
<dbReference type="Pfam" id="PF08030">
    <property type="entry name" value="NAD_binding_6"/>
    <property type="match status" value="1"/>
</dbReference>
<name>F9FZF1_FUSOF</name>
<dbReference type="InterPro" id="IPR014854">
    <property type="entry name" value="Nse4_C"/>
</dbReference>
<feature type="region of interest" description="Disordered" evidence="10">
    <location>
        <begin position="1655"/>
        <end position="1870"/>
    </location>
</feature>
<dbReference type="SFLD" id="SFLDG01168">
    <property type="entry name" value="Ferric_reductase_subgroup_(FRE"/>
    <property type="match status" value="1"/>
</dbReference>
<evidence type="ECO:0000256" key="3">
    <source>
        <dbReference type="ARBA" id="ARBA00022448"/>
    </source>
</evidence>